<keyword evidence="2" id="KW-1185">Reference proteome</keyword>
<dbReference type="InterPro" id="IPR036102">
    <property type="entry name" value="OsmC/Ohrsf"/>
</dbReference>
<dbReference type="PANTHER" id="PTHR42830">
    <property type="entry name" value="OSMOTICALLY INDUCIBLE FAMILY PROTEIN"/>
    <property type="match status" value="1"/>
</dbReference>
<evidence type="ECO:0000313" key="2">
    <source>
        <dbReference type="Proteomes" id="UP000324194"/>
    </source>
</evidence>
<dbReference type="Pfam" id="PF02566">
    <property type="entry name" value="OsmC"/>
    <property type="match status" value="1"/>
</dbReference>
<proteinExistence type="predicted"/>
<dbReference type="OrthoDB" id="9795405at2"/>
<evidence type="ECO:0000313" key="1">
    <source>
        <dbReference type="EMBL" id="VVC75239.1"/>
    </source>
</evidence>
<protein>
    <recommendedName>
        <fullName evidence="3">Peroxiredoxin OsmC</fullName>
    </recommendedName>
</protein>
<dbReference type="InterPro" id="IPR052707">
    <property type="entry name" value="OsmC_Ohr_Peroxiredoxin"/>
</dbReference>
<dbReference type="AlphaFoldDB" id="A0A5E4PE42"/>
<dbReference type="KEGG" id="asip:AQUSIP_05270"/>
<sequence>MQYISKISWNRHASTPFNVKSFDRSHVVHFGSGSSISASSAPEYLGKAELPNPEELFTASISSCFMLTFLYWAALKGLIIDDYSAEAIGTLAKNAEGKMAMTEVVIKPTIVFHENKNPEPAVLEELFKKAHENCFISSSVKTKVTVQSEQTATA</sequence>
<evidence type="ECO:0008006" key="3">
    <source>
        <dbReference type="Google" id="ProtNLM"/>
    </source>
</evidence>
<dbReference type="InterPro" id="IPR003718">
    <property type="entry name" value="OsmC/Ohr_fam"/>
</dbReference>
<dbReference type="RefSeq" id="WP_148338348.1">
    <property type="nucleotide sequence ID" value="NZ_LR699119.1"/>
</dbReference>
<dbReference type="InterPro" id="IPR015946">
    <property type="entry name" value="KH_dom-like_a/b"/>
</dbReference>
<dbReference type="Gene3D" id="3.30.300.20">
    <property type="match status" value="1"/>
</dbReference>
<reference evidence="1 2" key="1">
    <citation type="submission" date="2019-08" db="EMBL/GenBank/DDBJ databases">
        <authorList>
            <person name="Guy L."/>
        </authorList>
    </citation>
    <scope>NUCLEOTIDE SEQUENCE [LARGE SCALE GENOMIC DNA]</scope>
    <source>
        <strain evidence="1 2">SGT-108</strain>
    </source>
</reference>
<accession>A0A5E4PE42</accession>
<gene>
    <name evidence="1" type="ORF">AQUSIP_05270</name>
</gene>
<dbReference type="EMBL" id="LR699119">
    <property type="protein sequence ID" value="VVC75239.1"/>
    <property type="molecule type" value="Genomic_DNA"/>
</dbReference>
<dbReference type="Proteomes" id="UP000324194">
    <property type="component" value="Chromosome 1"/>
</dbReference>
<organism evidence="1 2">
    <name type="scientific">Aquicella siphonis</name>
    <dbReference type="NCBI Taxonomy" id="254247"/>
    <lineage>
        <taxon>Bacteria</taxon>
        <taxon>Pseudomonadati</taxon>
        <taxon>Pseudomonadota</taxon>
        <taxon>Gammaproteobacteria</taxon>
        <taxon>Legionellales</taxon>
        <taxon>Coxiellaceae</taxon>
        <taxon>Aquicella</taxon>
    </lineage>
</organism>
<dbReference type="PANTHER" id="PTHR42830:SF2">
    <property type="entry name" value="OSMC_OHR FAMILY PROTEIN"/>
    <property type="match status" value="1"/>
</dbReference>
<dbReference type="SUPFAM" id="SSF82784">
    <property type="entry name" value="OsmC-like"/>
    <property type="match status" value="1"/>
</dbReference>
<name>A0A5E4PE42_9COXI</name>